<proteinExistence type="inferred from homology"/>
<feature type="domain" description="Alpha/beta hydrolase fold-3" evidence="4">
    <location>
        <begin position="156"/>
        <end position="397"/>
    </location>
</feature>
<evidence type="ECO:0000256" key="3">
    <source>
        <dbReference type="PROSITE-ProRule" id="PRU10038"/>
    </source>
</evidence>
<reference evidence="5 6" key="1">
    <citation type="submission" date="2015-01" db="EMBL/GenBank/DDBJ databases">
        <title>The Genome Sequence of Exophiala sideris CBS121828.</title>
        <authorList>
            <consortium name="The Broad Institute Genomics Platform"/>
            <person name="Cuomo C."/>
            <person name="de Hoog S."/>
            <person name="Gorbushina A."/>
            <person name="Stielow B."/>
            <person name="Teixiera M."/>
            <person name="Abouelleil A."/>
            <person name="Chapman S.B."/>
            <person name="Priest M."/>
            <person name="Young S.K."/>
            <person name="Wortman J."/>
            <person name="Nusbaum C."/>
            <person name="Birren B."/>
        </authorList>
    </citation>
    <scope>NUCLEOTIDE SEQUENCE [LARGE SCALE GENOMIC DNA]</scope>
    <source>
        <strain evidence="5 6">CBS 121828</strain>
    </source>
</reference>
<dbReference type="STRING" id="1016849.A0A0D1YW77"/>
<dbReference type="GO" id="GO:0016787">
    <property type="term" value="F:hydrolase activity"/>
    <property type="evidence" value="ECO:0007669"/>
    <property type="project" value="UniProtKB-KW"/>
</dbReference>
<dbReference type="PANTHER" id="PTHR48081">
    <property type="entry name" value="AB HYDROLASE SUPERFAMILY PROTEIN C4A8.06C"/>
    <property type="match status" value="1"/>
</dbReference>
<dbReference type="InterPro" id="IPR033140">
    <property type="entry name" value="Lipase_GDXG_put_SER_AS"/>
</dbReference>
<organism evidence="5 6">
    <name type="scientific">Exophiala sideris</name>
    <dbReference type="NCBI Taxonomy" id="1016849"/>
    <lineage>
        <taxon>Eukaryota</taxon>
        <taxon>Fungi</taxon>
        <taxon>Dikarya</taxon>
        <taxon>Ascomycota</taxon>
        <taxon>Pezizomycotina</taxon>
        <taxon>Eurotiomycetes</taxon>
        <taxon>Chaetothyriomycetidae</taxon>
        <taxon>Chaetothyriales</taxon>
        <taxon>Herpotrichiellaceae</taxon>
        <taxon>Exophiala</taxon>
    </lineage>
</organism>
<evidence type="ECO:0000256" key="1">
    <source>
        <dbReference type="ARBA" id="ARBA00010515"/>
    </source>
</evidence>
<dbReference type="PROSITE" id="PS01173">
    <property type="entry name" value="LIPASE_GDXG_HIS"/>
    <property type="match status" value="1"/>
</dbReference>
<evidence type="ECO:0000313" key="5">
    <source>
        <dbReference type="EMBL" id="KIV79078.1"/>
    </source>
</evidence>
<dbReference type="Proteomes" id="UP000053599">
    <property type="component" value="Unassembled WGS sequence"/>
</dbReference>
<keyword evidence="2" id="KW-0378">Hydrolase</keyword>
<dbReference type="PROSITE" id="PS01174">
    <property type="entry name" value="LIPASE_GDXG_SER"/>
    <property type="match status" value="1"/>
</dbReference>
<feature type="active site" evidence="3">
    <location>
        <position position="237"/>
    </location>
</feature>
<dbReference type="AlphaFoldDB" id="A0A0D1YW77"/>
<dbReference type="InterPro" id="IPR029058">
    <property type="entry name" value="AB_hydrolase_fold"/>
</dbReference>
<dbReference type="InterPro" id="IPR050300">
    <property type="entry name" value="GDXG_lipolytic_enzyme"/>
</dbReference>
<dbReference type="EMBL" id="KN846953">
    <property type="protein sequence ID" value="KIV79078.1"/>
    <property type="molecule type" value="Genomic_DNA"/>
</dbReference>
<comment type="similarity">
    <text evidence="1">Belongs to the 'GDXG' lipolytic enzyme family.</text>
</comment>
<protein>
    <recommendedName>
        <fullName evidence="4">Alpha/beta hydrolase fold-3 domain-containing protein</fullName>
    </recommendedName>
</protein>
<dbReference type="InterPro" id="IPR002168">
    <property type="entry name" value="Lipase_GDXG_HIS_AS"/>
</dbReference>
<accession>A0A0D1YW77</accession>
<dbReference type="SUPFAM" id="SSF53474">
    <property type="entry name" value="alpha/beta-Hydrolases"/>
    <property type="match status" value="1"/>
</dbReference>
<sequence length="490" mass="53972">MDDSPIAILRVVLPRLPLILKTALFNALSLSKNSSRQDVITEVAVVVLRSVLQVRKPMRVLQKTTTRDPGIKGPILIAKVSVPIPQEGNVLKGLLDRAIKELGNGSETYAHPELAEVQAEWTGYKVGAAKDEPRPNIPEEDHYRVLMGSVSSRTTILYFHGGAYFLLDPASHRKPTSYLAKLTGGRCYSVRYRLAPQYPFPTQLLDALVSYLSLLSPPPGMFHEPVAPENIVFAGDSAGGNLAIALLQLLLTLRRVGVTTIRFHGVDVPLHLPAGVAVNSPWVDIGRSMPSINNNAHFDYLDPPSAVGISKAEPTPDDLWPTSPPRAEIFCNASMLVHPLTSPLSASPELWKGMPPIFMCLGNEGLEDEITILARRMHQGGGIVNFMGYEGMPHCFAMVFPTAAMAKDCFQRWAKFCSDVTRGTGPSSSRAIWSEAFANPPKFRELEMDDIGTLKDGDVLDSMEKRQNYGIEREREAVTKWNEQRSRAKL</sequence>
<evidence type="ECO:0000256" key="2">
    <source>
        <dbReference type="ARBA" id="ARBA00022801"/>
    </source>
</evidence>
<dbReference type="Gene3D" id="3.40.50.1820">
    <property type="entry name" value="alpha/beta hydrolase"/>
    <property type="match status" value="1"/>
</dbReference>
<dbReference type="InterPro" id="IPR013094">
    <property type="entry name" value="AB_hydrolase_3"/>
</dbReference>
<dbReference type="PANTHER" id="PTHR48081:SF25">
    <property type="entry name" value="PUTATIVE (AFU_ORTHOLOGUE AFUA_3G11560)-RELATED"/>
    <property type="match status" value="1"/>
</dbReference>
<name>A0A0D1YW77_9EURO</name>
<dbReference type="Pfam" id="PF07859">
    <property type="entry name" value="Abhydrolase_3"/>
    <property type="match status" value="1"/>
</dbReference>
<dbReference type="HOGENOM" id="CLU_027519_0_0_1"/>
<evidence type="ECO:0000259" key="4">
    <source>
        <dbReference type="Pfam" id="PF07859"/>
    </source>
</evidence>
<dbReference type="OrthoDB" id="5354320at2759"/>
<evidence type="ECO:0000313" key="6">
    <source>
        <dbReference type="Proteomes" id="UP000053599"/>
    </source>
</evidence>
<gene>
    <name evidence="5" type="ORF">PV11_06665</name>
</gene>